<dbReference type="Proteomes" id="UP001203665">
    <property type="component" value="Unassembled WGS sequence"/>
</dbReference>
<proteinExistence type="predicted"/>
<organism evidence="1 2">
    <name type="scientific">Alkalicoccobacillus plakortidis</name>
    <dbReference type="NCBI Taxonomy" id="444060"/>
    <lineage>
        <taxon>Bacteria</taxon>
        <taxon>Bacillati</taxon>
        <taxon>Bacillota</taxon>
        <taxon>Bacilli</taxon>
        <taxon>Bacillales</taxon>
        <taxon>Bacillaceae</taxon>
        <taxon>Alkalicoccobacillus</taxon>
    </lineage>
</organism>
<comment type="caution">
    <text evidence="1">The sequence shown here is derived from an EMBL/GenBank/DDBJ whole genome shotgun (WGS) entry which is preliminary data.</text>
</comment>
<dbReference type="EMBL" id="JAMQJY010000005">
    <property type="protein sequence ID" value="MCM2677642.1"/>
    <property type="molecule type" value="Genomic_DNA"/>
</dbReference>
<sequence>MFGVMLHAKEAQEIEYLLKREMEEILLDLSDPRIDDIVKRVMREKYHVIYGLYKRFVSPKDRIKYALAIAERK</sequence>
<name>A0ABT0XP11_9BACI</name>
<evidence type="ECO:0000313" key="1">
    <source>
        <dbReference type="EMBL" id="MCM2677642.1"/>
    </source>
</evidence>
<evidence type="ECO:0000313" key="2">
    <source>
        <dbReference type="Proteomes" id="UP001203665"/>
    </source>
</evidence>
<reference evidence="1" key="1">
    <citation type="submission" date="2022-06" db="EMBL/GenBank/DDBJ databases">
        <title>Alkalicoccobacillus porphyridii sp. nov., isolated from a marine red alga, Porphyridium purpureum and reclassification of Shouchella plakortidis and Shouchella gibsonii as Alkalicoccobacillus plakortidis comb. nov. and Alkalicoccobacillus gibsonii comb. nov.</title>
        <authorList>
            <person name="Kim K.H."/>
            <person name="Lee J.K."/>
            <person name="Han D.M."/>
            <person name="Baek J.H."/>
            <person name="Jeon C.O."/>
        </authorList>
    </citation>
    <scope>NUCLEOTIDE SEQUENCE</scope>
    <source>
        <strain evidence="1">DSM 19153</strain>
    </source>
</reference>
<accession>A0ABT0XP11</accession>
<gene>
    <name evidence="1" type="ORF">NDM98_20825</name>
</gene>
<protein>
    <submittedName>
        <fullName evidence="1">Uncharacterized protein</fullName>
    </submittedName>
</protein>
<keyword evidence="2" id="KW-1185">Reference proteome</keyword>